<sequence>MTHIDLERLGGLRNEIEKAAGTMEKRTTATPPLGGLSYPAFGNTPGSALCHEIWRDTMTEAQTAFEHLRFSVEADVGRLDAIMHTFSRVDAEAADDLCAAAMRSNSLAVHNTHVASGAGREAENVRRAQVGRAVDHIEAGAGGPAVFAGDFNTAEPPEVSRLQAQGWTDASTNAGGGPVGTHHGRPIDKVYAGPGVAVTGPARPIDGGPSDHDGLVVDVGVAPAWP</sequence>
<reference evidence="2 3" key="1">
    <citation type="submission" date="2023-05" db="EMBL/GenBank/DDBJ databases">
        <title>Actinoplanes sp. NEAU-A12 genome sequencing.</title>
        <authorList>
            <person name="Wang Z.-S."/>
        </authorList>
    </citation>
    <scope>NUCLEOTIDE SEQUENCE [LARGE SCALE GENOMIC DNA]</scope>
    <source>
        <strain evidence="2 3">NEAU-A12</strain>
    </source>
</reference>
<dbReference type="Proteomes" id="UP001241758">
    <property type="component" value="Unassembled WGS sequence"/>
</dbReference>
<keyword evidence="3" id="KW-1185">Reference proteome</keyword>
<dbReference type="SUPFAM" id="SSF56219">
    <property type="entry name" value="DNase I-like"/>
    <property type="match status" value="1"/>
</dbReference>
<feature type="domain" description="Endonuclease/exonuclease/phosphatase" evidence="1">
    <location>
        <begin position="116"/>
        <end position="212"/>
    </location>
</feature>
<dbReference type="GO" id="GO:0004519">
    <property type="term" value="F:endonuclease activity"/>
    <property type="evidence" value="ECO:0007669"/>
    <property type="project" value="UniProtKB-KW"/>
</dbReference>
<dbReference type="RefSeq" id="WP_282767318.1">
    <property type="nucleotide sequence ID" value="NZ_JASCTH010000058.1"/>
</dbReference>
<proteinExistence type="predicted"/>
<dbReference type="InterPro" id="IPR005135">
    <property type="entry name" value="Endo/exonuclease/phosphatase"/>
</dbReference>
<name>A0ABT6X1H0_9ACTN</name>
<dbReference type="InterPro" id="IPR036691">
    <property type="entry name" value="Endo/exonu/phosph_ase_sf"/>
</dbReference>
<keyword evidence="2" id="KW-0255">Endonuclease</keyword>
<gene>
    <name evidence="2" type="ORF">QLQ12_45510</name>
</gene>
<dbReference type="Gene3D" id="3.60.10.10">
    <property type="entry name" value="Endonuclease/exonuclease/phosphatase"/>
    <property type="match status" value="1"/>
</dbReference>
<keyword evidence="2" id="KW-0540">Nuclease</keyword>
<evidence type="ECO:0000313" key="3">
    <source>
        <dbReference type="Proteomes" id="UP001241758"/>
    </source>
</evidence>
<organism evidence="2 3">
    <name type="scientific">Actinoplanes sandaracinus</name>
    <dbReference type="NCBI Taxonomy" id="3045177"/>
    <lineage>
        <taxon>Bacteria</taxon>
        <taxon>Bacillati</taxon>
        <taxon>Actinomycetota</taxon>
        <taxon>Actinomycetes</taxon>
        <taxon>Micromonosporales</taxon>
        <taxon>Micromonosporaceae</taxon>
        <taxon>Actinoplanes</taxon>
    </lineage>
</organism>
<accession>A0ABT6X1H0</accession>
<dbReference type="Pfam" id="PF03372">
    <property type="entry name" value="Exo_endo_phos"/>
    <property type="match status" value="1"/>
</dbReference>
<evidence type="ECO:0000313" key="2">
    <source>
        <dbReference type="EMBL" id="MDI6105853.1"/>
    </source>
</evidence>
<dbReference type="EMBL" id="JASCTH010000058">
    <property type="protein sequence ID" value="MDI6105853.1"/>
    <property type="molecule type" value="Genomic_DNA"/>
</dbReference>
<protein>
    <submittedName>
        <fullName evidence="2">Endonuclease/exonuclease/phosphatase family protein</fullName>
    </submittedName>
</protein>
<evidence type="ECO:0000259" key="1">
    <source>
        <dbReference type="Pfam" id="PF03372"/>
    </source>
</evidence>
<keyword evidence="2" id="KW-0378">Hydrolase</keyword>
<comment type="caution">
    <text evidence="2">The sequence shown here is derived from an EMBL/GenBank/DDBJ whole genome shotgun (WGS) entry which is preliminary data.</text>
</comment>